<dbReference type="InterPro" id="IPR026960">
    <property type="entry name" value="RVT-Znf"/>
</dbReference>
<gene>
    <name evidence="2" type="ORF">Dsin_027675</name>
</gene>
<name>A0AAD9ZPM2_9ROSI</name>
<dbReference type="AlphaFoldDB" id="A0AAD9ZPM2"/>
<dbReference type="Proteomes" id="UP001281410">
    <property type="component" value="Unassembled WGS sequence"/>
</dbReference>
<evidence type="ECO:0000259" key="1">
    <source>
        <dbReference type="Pfam" id="PF13966"/>
    </source>
</evidence>
<accession>A0AAD9ZPM2</accession>
<comment type="caution">
    <text evidence="2">The sequence shown here is derived from an EMBL/GenBank/DDBJ whole genome shotgun (WGS) entry which is preliminary data.</text>
</comment>
<dbReference type="PANTHER" id="PTHR33116:SF75">
    <property type="entry name" value="RIBONUCLEASE H PROTEIN"/>
    <property type="match status" value="1"/>
</dbReference>
<evidence type="ECO:0000313" key="3">
    <source>
        <dbReference type="Proteomes" id="UP001281410"/>
    </source>
</evidence>
<feature type="domain" description="Reverse transcriptase zinc-binding" evidence="1">
    <location>
        <begin position="251"/>
        <end position="323"/>
    </location>
</feature>
<keyword evidence="3" id="KW-1185">Reference proteome</keyword>
<protein>
    <recommendedName>
        <fullName evidence="1">Reverse transcriptase zinc-binding domain-containing protein</fullName>
    </recommendedName>
</protein>
<dbReference type="EMBL" id="JANJYJ010000009">
    <property type="protein sequence ID" value="KAK3188114.1"/>
    <property type="molecule type" value="Genomic_DNA"/>
</dbReference>
<evidence type="ECO:0000313" key="2">
    <source>
        <dbReference type="EMBL" id="KAK3188114.1"/>
    </source>
</evidence>
<dbReference type="PANTHER" id="PTHR33116">
    <property type="entry name" value="REVERSE TRANSCRIPTASE ZINC-BINDING DOMAIN-CONTAINING PROTEIN-RELATED-RELATED"/>
    <property type="match status" value="1"/>
</dbReference>
<sequence>MRFLSKSGRLVLIKAVLSNIPTYYMSVFKMPIEVTQKIERLQWEFFWGDGIEKRKIHTADWDTVCMSKSKGGLGIGRIVDKNAGLLAKWIWLFGCEEHSLWKKILCAKYGMNCSGVRWQWINSKQDSAFVKSIHRLFEGGSSTAFCLNEGLQIVIGRGDRANFWEDIRWDSIPLRAVFPRIFALSSKKVGKVCEFEKWQNVNWEWDVPLRRPSFDLEYEQWKCLLAVLDSVKLRNGIHDTIAWSLSPNEAFSVSSFLKCVEGTPLVNQCNSTLIWNGFHLPKVEVFVWNLMKGKTLVKDVMRRFGMDVSLNLSCTFCNSYPETLTTDEDSNTAEILAIHRVSAICASRPDFVGKEIIIASDSKSAVAWVNNVDGIGSFKHVDFIYDIRNYLRILGNSLVVYNPRYLNSFENNLAKMGSNNEGDKLEWSLS</sequence>
<organism evidence="2 3">
    <name type="scientific">Dipteronia sinensis</name>
    <dbReference type="NCBI Taxonomy" id="43782"/>
    <lineage>
        <taxon>Eukaryota</taxon>
        <taxon>Viridiplantae</taxon>
        <taxon>Streptophyta</taxon>
        <taxon>Embryophyta</taxon>
        <taxon>Tracheophyta</taxon>
        <taxon>Spermatophyta</taxon>
        <taxon>Magnoliopsida</taxon>
        <taxon>eudicotyledons</taxon>
        <taxon>Gunneridae</taxon>
        <taxon>Pentapetalae</taxon>
        <taxon>rosids</taxon>
        <taxon>malvids</taxon>
        <taxon>Sapindales</taxon>
        <taxon>Sapindaceae</taxon>
        <taxon>Hippocastanoideae</taxon>
        <taxon>Acereae</taxon>
        <taxon>Dipteronia</taxon>
    </lineage>
</organism>
<reference evidence="2" key="1">
    <citation type="journal article" date="2023" name="Plant J.">
        <title>Genome sequences and population genomics provide insights into the demographic history, inbreeding, and mutation load of two 'living fossil' tree species of Dipteronia.</title>
        <authorList>
            <person name="Feng Y."/>
            <person name="Comes H.P."/>
            <person name="Chen J."/>
            <person name="Zhu S."/>
            <person name="Lu R."/>
            <person name="Zhang X."/>
            <person name="Li P."/>
            <person name="Qiu J."/>
            <person name="Olsen K.M."/>
            <person name="Qiu Y."/>
        </authorList>
    </citation>
    <scope>NUCLEOTIDE SEQUENCE</scope>
    <source>
        <strain evidence="2">NBL</strain>
    </source>
</reference>
<proteinExistence type="predicted"/>
<dbReference type="Pfam" id="PF13966">
    <property type="entry name" value="zf-RVT"/>
    <property type="match status" value="1"/>
</dbReference>